<feature type="region of interest" description="Disordered" evidence="1">
    <location>
        <begin position="50"/>
        <end position="72"/>
    </location>
</feature>
<reference evidence="2 3" key="1">
    <citation type="submission" date="2013-03" db="EMBL/GenBank/DDBJ databases">
        <authorList>
            <person name="Le V."/>
        </authorList>
    </citation>
    <scope>NUCLEOTIDE SEQUENCE [LARGE SCALE GENOMIC DNA]</scope>
    <source>
        <strain evidence="2 3">BiD32</strain>
    </source>
</reference>
<accession>N1MHU7</accession>
<evidence type="ECO:0000256" key="1">
    <source>
        <dbReference type="SAM" id="MobiDB-lite"/>
    </source>
</evidence>
<evidence type="ECO:0000313" key="3">
    <source>
        <dbReference type="Proteomes" id="UP000013201"/>
    </source>
</evidence>
<evidence type="ECO:0000313" key="2">
    <source>
        <dbReference type="EMBL" id="CCW16531.1"/>
    </source>
</evidence>
<dbReference type="Proteomes" id="UP000013201">
    <property type="component" value="Unassembled WGS sequence"/>
</dbReference>
<dbReference type="EMBL" id="CAVK010000042">
    <property type="protein sequence ID" value="CCW16531.1"/>
    <property type="molecule type" value="Genomic_DNA"/>
</dbReference>
<reference evidence="3" key="2">
    <citation type="submission" date="2013-04" db="EMBL/GenBank/DDBJ databases">
        <title>Bisphenol A degrading Sphingobium sp. strain BiD32.</title>
        <authorList>
            <person name="Nielsen J.L."/>
            <person name="Zhou N.A."/>
            <person name="Kjeldal H."/>
        </authorList>
    </citation>
    <scope>NUCLEOTIDE SEQUENCE [LARGE SCALE GENOMIC DNA]</scope>
    <source>
        <strain evidence="3">BiD32</strain>
    </source>
</reference>
<protein>
    <submittedName>
        <fullName evidence="2">Rod shape-determining protein MreC</fullName>
    </submittedName>
</protein>
<dbReference type="AlphaFoldDB" id="N1MHU7"/>
<proteinExistence type="predicted"/>
<comment type="caution">
    <text evidence="2">The sequence shown here is derived from an EMBL/GenBank/DDBJ whole genome shotgun (WGS) entry which is preliminary data.</text>
</comment>
<feature type="compositionally biased region" description="Low complexity" evidence="1">
    <location>
        <begin position="59"/>
        <end position="72"/>
    </location>
</feature>
<keyword evidence="3" id="KW-1185">Reference proteome</keyword>
<name>N1MHU7_9SPHN</name>
<sequence length="72" mass="7393">MTSGIGGIYQPNIPVAVIVRVQGEIAWGFPLANPSRVDAVVVERAFEQVVTRPGPAAPAPTEGAEPGNTATP</sequence>
<organism evidence="2 3">
    <name type="scientific">Sphingobium indicum BiD32</name>
    <dbReference type="NCBI Taxonomy" id="1301087"/>
    <lineage>
        <taxon>Bacteria</taxon>
        <taxon>Pseudomonadati</taxon>
        <taxon>Pseudomonadota</taxon>
        <taxon>Alphaproteobacteria</taxon>
        <taxon>Sphingomonadales</taxon>
        <taxon>Sphingomonadaceae</taxon>
        <taxon>Sphingobium</taxon>
    </lineage>
</organism>
<gene>
    <name evidence="2" type="ORF">EBBID32_8670</name>
</gene>